<reference evidence="2 3" key="1">
    <citation type="submission" date="2019-06" db="EMBL/GenBank/DDBJ databases">
        <title>Genome of Methylobacterium sp. 17Sr1-39.</title>
        <authorList>
            <person name="Seo T."/>
        </authorList>
    </citation>
    <scope>NUCLEOTIDE SEQUENCE [LARGE SCALE GENOMIC DNA]</scope>
    <source>
        <strain evidence="2 3">17Sr1-39</strain>
    </source>
</reference>
<feature type="domain" description="Lipid/polyisoprenoid-binding YceI-like" evidence="1">
    <location>
        <begin position="79"/>
        <end position="243"/>
    </location>
</feature>
<gene>
    <name evidence="2" type="ORF">FF100_09590</name>
</gene>
<accession>A0A5C4LJC7</accession>
<dbReference type="Pfam" id="PF04264">
    <property type="entry name" value="YceI"/>
    <property type="match status" value="1"/>
</dbReference>
<dbReference type="InterPro" id="IPR007372">
    <property type="entry name" value="Lipid/polyisoprenoid-bd_YceI"/>
</dbReference>
<evidence type="ECO:0000313" key="2">
    <source>
        <dbReference type="EMBL" id="TNC14404.1"/>
    </source>
</evidence>
<dbReference type="EMBL" id="VDDA01000003">
    <property type="protein sequence ID" value="TNC14404.1"/>
    <property type="molecule type" value="Genomic_DNA"/>
</dbReference>
<dbReference type="SUPFAM" id="SSF101874">
    <property type="entry name" value="YceI-like"/>
    <property type="match status" value="1"/>
</dbReference>
<protein>
    <submittedName>
        <fullName evidence="2">Polyisoprenoid-binding protein</fullName>
    </submittedName>
</protein>
<dbReference type="Proteomes" id="UP000305267">
    <property type="component" value="Unassembled WGS sequence"/>
</dbReference>
<dbReference type="PANTHER" id="PTHR34406">
    <property type="entry name" value="PROTEIN YCEI"/>
    <property type="match status" value="1"/>
</dbReference>
<dbReference type="Gene3D" id="2.40.128.110">
    <property type="entry name" value="Lipid/polyisoprenoid-binding, YceI-like"/>
    <property type="match status" value="1"/>
</dbReference>
<organism evidence="2 3">
    <name type="scientific">Methylobacterium terricola</name>
    <dbReference type="NCBI Taxonomy" id="2583531"/>
    <lineage>
        <taxon>Bacteria</taxon>
        <taxon>Pseudomonadati</taxon>
        <taxon>Pseudomonadota</taxon>
        <taxon>Alphaproteobacteria</taxon>
        <taxon>Hyphomicrobiales</taxon>
        <taxon>Methylobacteriaceae</taxon>
        <taxon>Methylobacterium</taxon>
    </lineage>
</organism>
<comment type="caution">
    <text evidence="2">The sequence shown here is derived from an EMBL/GenBank/DDBJ whole genome shotgun (WGS) entry which is preliminary data.</text>
</comment>
<keyword evidence="3" id="KW-1185">Reference proteome</keyword>
<name>A0A5C4LJC7_9HYPH</name>
<dbReference type="AlphaFoldDB" id="A0A5C4LJC7"/>
<dbReference type="OrthoDB" id="9811006at2"/>
<dbReference type="InterPro" id="IPR036761">
    <property type="entry name" value="TTHA0802/YceI-like_sf"/>
</dbReference>
<dbReference type="SMART" id="SM00867">
    <property type="entry name" value="YceI"/>
    <property type="match status" value="1"/>
</dbReference>
<evidence type="ECO:0000259" key="1">
    <source>
        <dbReference type="SMART" id="SM00867"/>
    </source>
</evidence>
<evidence type="ECO:0000313" key="3">
    <source>
        <dbReference type="Proteomes" id="UP000305267"/>
    </source>
</evidence>
<sequence>MCPGLAVLRSRRNRLNPISASRVRCGRLVLQARPAPTLRSVLVKLSVLALGLAAGLAFAAPASAQGAATRDPAQIPAGTYVVDPGHTQAMFTVNHFGFSPYTGIFSDVAGTLDLQPTKPADSRLKITIPVKSLYAPSQHLVDSLKSDKWLDATQFPEMTFTSTKVTPEGKDKAKVVGDLTLHGVTKPVTLEVTLVGAGANPMNKKQTVGFEAKGTLKRSDFGVKTFVPAVSDEVQLTLHGAFERKDQ</sequence>
<dbReference type="PANTHER" id="PTHR34406:SF1">
    <property type="entry name" value="PROTEIN YCEI"/>
    <property type="match status" value="1"/>
</dbReference>
<proteinExistence type="predicted"/>